<accession>A0ABZ3EE97</accession>
<dbReference type="Proteomes" id="UP001436297">
    <property type="component" value="Chromosome"/>
</dbReference>
<keyword evidence="1" id="KW-0812">Transmembrane</keyword>
<evidence type="ECO:0000313" key="3">
    <source>
        <dbReference type="Proteomes" id="UP001436297"/>
    </source>
</evidence>
<feature type="transmembrane region" description="Helical" evidence="1">
    <location>
        <begin position="56"/>
        <end position="74"/>
    </location>
</feature>
<evidence type="ECO:0000313" key="2">
    <source>
        <dbReference type="EMBL" id="XAF71160.1"/>
    </source>
</evidence>
<dbReference type="InterPro" id="IPR009732">
    <property type="entry name" value="DUF1304"/>
</dbReference>
<dbReference type="EMBL" id="CP128355">
    <property type="protein sequence ID" value="XAF71160.1"/>
    <property type="molecule type" value="Genomic_DNA"/>
</dbReference>
<dbReference type="RefSeq" id="WP_251521514.1">
    <property type="nucleotide sequence ID" value="NZ_CP128355.1"/>
</dbReference>
<gene>
    <name evidence="2" type="ORF">QQM35_03335</name>
</gene>
<dbReference type="PANTHER" id="PTHR38446:SF1">
    <property type="entry name" value="BLL0914 PROTEIN"/>
    <property type="match status" value="1"/>
</dbReference>
<reference evidence="2 3" key="1">
    <citation type="journal article" date="2024" name="Pathogens">
        <title>Staphylococcus hsinchuensis sp. nov., Isolated from Soymilk.</title>
        <authorList>
            <person name="Wang Y.T."/>
            <person name="Lin Y.C."/>
            <person name="Hsieh Y.H."/>
            <person name="Lin Y.T."/>
            <person name="Hamada M."/>
            <person name="Chen C.C."/>
            <person name="Liou J.S."/>
            <person name="Lee A.Y."/>
            <person name="Zhang W.L."/>
            <person name="Chen Y.T."/>
            <person name="Huang C.H."/>
        </authorList>
    </citation>
    <scope>NUCLEOTIDE SEQUENCE [LARGE SCALE GENOMIC DNA]</scope>
    <source>
        <strain evidence="2 3">H164</strain>
    </source>
</reference>
<keyword evidence="3" id="KW-1185">Reference proteome</keyword>
<organism evidence="2 3">
    <name type="scientific">Staphylococcus hsinchuensis</name>
    <dbReference type="NCBI Taxonomy" id="3051183"/>
    <lineage>
        <taxon>Bacteria</taxon>
        <taxon>Bacillati</taxon>
        <taxon>Bacillota</taxon>
        <taxon>Bacilli</taxon>
        <taxon>Bacillales</taxon>
        <taxon>Staphylococcaceae</taxon>
        <taxon>Staphylococcus</taxon>
    </lineage>
</organism>
<dbReference type="Pfam" id="PF06993">
    <property type="entry name" value="DUF1304"/>
    <property type="match status" value="1"/>
</dbReference>
<evidence type="ECO:0000256" key="1">
    <source>
        <dbReference type="SAM" id="Phobius"/>
    </source>
</evidence>
<feature type="transmembrane region" description="Helical" evidence="1">
    <location>
        <begin position="79"/>
        <end position="96"/>
    </location>
</feature>
<keyword evidence="1" id="KW-0472">Membrane</keyword>
<dbReference type="PANTHER" id="PTHR38446">
    <property type="entry name" value="BLL0914 PROTEIN"/>
    <property type="match status" value="1"/>
</dbReference>
<proteinExistence type="predicted"/>
<protein>
    <submittedName>
        <fullName evidence="2">DUF1304 domain-containing protein</fullName>
    </submittedName>
</protein>
<keyword evidence="1" id="KW-1133">Transmembrane helix</keyword>
<sequence length="119" mass="13168">MNIVSIILTVLVALEFFYIMYLQTFATTSENTGRVFNMSTEKLKDENVNVLLKNQGVYNGLIGLLLLYGTFFVAHAKGFVAAILIYIILVAIYGAITSDKNIIWKQGGLAIIALISLLF</sequence>
<name>A0ABZ3EE97_9STAP</name>